<dbReference type="CDD" id="cd08504">
    <property type="entry name" value="PBP2_OppA"/>
    <property type="match status" value="1"/>
</dbReference>
<dbReference type="GO" id="GO:0043190">
    <property type="term" value="C:ATP-binding cassette (ABC) transporter complex"/>
    <property type="evidence" value="ECO:0007669"/>
    <property type="project" value="InterPro"/>
</dbReference>
<dbReference type="STRING" id="34002.SAMN04489859_101316"/>
<reference evidence="7 8" key="1">
    <citation type="submission" date="2016-10" db="EMBL/GenBank/DDBJ databases">
        <authorList>
            <person name="de Groot N.N."/>
        </authorList>
    </citation>
    <scope>NUCLEOTIDE SEQUENCE [LARGE SCALE GENOMIC DNA]</scope>
    <source>
        <strain evidence="7 8">DSM 8512</strain>
    </source>
</reference>
<dbReference type="SUPFAM" id="SSF53850">
    <property type="entry name" value="Periplasmic binding protein-like II"/>
    <property type="match status" value="1"/>
</dbReference>
<dbReference type="Gene3D" id="3.40.190.10">
    <property type="entry name" value="Periplasmic binding protein-like II"/>
    <property type="match status" value="1"/>
</dbReference>
<evidence type="ECO:0000256" key="1">
    <source>
        <dbReference type="ARBA" id="ARBA00004418"/>
    </source>
</evidence>
<keyword evidence="4 5" id="KW-0732">Signal</keyword>
<gene>
    <name evidence="7" type="ORF">SAMN04489859_101316</name>
</gene>
<comment type="subcellular location">
    <subcellularLocation>
        <location evidence="1">Periplasm</location>
    </subcellularLocation>
</comment>
<organism evidence="7 8">
    <name type="scientific">Paracoccus alcaliphilus</name>
    <dbReference type="NCBI Taxonomy" id="34002"/>
    <lineage>
        <taxon>Bacteria</taxon>
        <taxon>Pseudomonadati</taxon>
        <taxon>Pseudomonadota</taxon>
        <taxon>Alphaproteobacteria</taxon>
        <taxon>Rhodobacterales</taxon>
        <taxon>Paracoccaceae</taxon>
        <taxon>Paracoccus</taxon>
    </lineage>
</organism>
<evidence type="ECO:0000313" key="8">
    <source>
        <dbReference type="Proteomes" id="UP000199054"/>
    </source>
</evidence>
<dbReference type="PANTHER" id="PTHR30290">
    <property type="entry name" value="PERIPLASMIC BINDING COMPONENT OF ABC TRANSPORTER"/>
    <property type="match status" value="1"/>
</dbReference>
<protein>
    <submittedName>
        <fullName evidence="7">Oligopeptide transport system substrate-binding protein</fullName>
    </submittedName>
</protein>
<evidence type="ECO:0000256" key="2">
    <source>
        <dbReference type="ARBA" id="ARBA00005695"/>
    </source>
</evidence>
<name>A0A1H8IKC7_9RHOB</name>
<feature type="domain" description="Solute-binding protein family 5" evidence="6">
    <location>
        <begin position="86"/>
        <end position="465"/>
    </location>
</feature>
<proteinExistence type="inferred from homology"/>
<dbReference type="Proteomes" id="UP000199054">
    <property type="component" value="Unassembled WGS sequence"/>
</dbReference>
<evidence type="ECO:0000256" key="5">
    <source>
        <dbReference type="SAM" id="SignalP"/>
    </source>
</evidence>
<evidence type="ECO:0000313" key="7">
    <source>
        <dbReference type="EMBL" id="SEN68729.1"/>
    </source>
</evidence>
<dbReference type="Pfam" id="PF00496">
    <property type="entry name" value="SBP_bac_5"/>
    <property type="match status" value="1"/>
</dbReference>
<dbReference type="GO" id="GO:0030288">
    <property type="term" value="C:outer membrane-bounded periplasmic space"/>
    <property type="evidence" value="ECO:0007669"/>
    <property type="project" value="TreeGrafter"/>
</dbReference>
<accession>A0A1H8IKC7</accession>
<dbReference type="PIRSF" id="PIRSF002741">
    <property type="entry name" value="MppA"/>
    <property type="match status" value="1"/>
</dbReference>
<keyword evidence="3" id="KW-0813">Transport</keyword>
<dbReference type="GO" id="GO:1904680">
    <property type="term" value="F:peptide transmembrane transporter activity"/>
    <property type="evidence" value="ECO:0007669"/>
    <property type="project" value="TreeGrafter"/>
</dbReference>
<comment type="similarity">
    <text evidence="2">Belongs to the bacterial solute-binding protein 5 family.</text>
</comment>
<evidence type="ECO:0000256" key="3">
    <source>
        <dbReference type="ARBA" id="ARBA00022448"/>
    </source>
</evidence>
<feature type="signal peptide" evidence="5">
    <location>
        <begin position="1"/>
        <end position="31"/>
    </location>
</feature>
<dbReference type="Gene3D" id="3.10.105.10">
    <property type="entry name" value="Dipeptide-binding Protein, Domain 3"/>
    <property type="match status" value="1"/>
</dbReference>
<keyword evidence="8" id="KW-1185">Reference proteome</keyword>
<dbReference type="AlphaFoldDB" id="A0A1H8IKC7"/>
<sequence>MVKPVAVTDEAPVTRFLAAALAALLALPALGQPAEGERLAEDQSFTFWLPDAVGVLDPAQTSDPEGMDLLRQLFEGLMTEDATGAMIPGMTERHEVSEDGLTHNFQLRAARWSNGDPVTADDFVAAWRRVVDPKTGSAHARYLALMQIENAAPIIAGEIPAEQLGVTALDARRLQVTLTRPVAHFAAMLSHPATFPIPPDSSGDDGGIQPGKLVGNGAFTLQAHDPGASITLTKNPAYWDAANVVMETLRGVTEIDGQAALTRFRAGELDRVPIPVGEYPQLHEDFPDQATALPIPCTYAYVFNLSDKGPEALKNPALRRALSLGLERDLMVSNVLQGGQRPAQGWTHWAIAGLDAPEGGPAALDQDARTALARELLAGAGYGPDNPLRLVLQYNGDELHRLLAQAARQYWKPLGVEVSLNNLDWMTHADRMHRQDFEIARYGWCADYNEPSAFLDWFRSDGENSGGWSNDEYDHLLDQARLADDPAPLYRQAEEILAAEAPAAFVYHYATTEMINPAIRGLPRGNAMGRWYGKDLYRLAP</sequence>
<dbReference type="EMBL" id="FODE01000013">
    <property type="protein sequence ID" value="SEN68729.1"/>
    <property type="molecule type" value="Genomic_DNA"/>
</dbReference>
<dbReference type="Gene3D" id="3.90.76.10">
    <property type="entry name" value="Dipeptide-binding Protein, Domain 1"/>
    <property type="match status" value="1"/>
</dbReference>
<evidence type="ECO:0000256" key="4">
    <source>
        <dbReference type="ARBA" id="ARBA00022729"/>
    </source>
</evidence>
<evidence type="ECO:0000259" key="6">
    <source>
        <dbReference type="Pfam" id="PF00496"/>
    </source>
</evidence>
<dbReference type="PANTHER" id="PTHR30290:SF10">
    <property type="entry name" value="PERIPLASMIC OLIGOPEPTIDE-BINDING PROTEIN-RELATED"/>
    <property type="match status" value="1"/>
</dbReference>
<dbReference type="GO" id="GO:0015833">
    <property type="term" value="P:peptide transport"/>
    <property type="evidence" value="ECO:0007669"/>
    <property type="project" value="TreeGrafter"/>
</dbReference>
<dbReference type="InterPro" id="IPR030678">
    <property type="entry name" value="Peptide/Ni-bd"/>
</dbReference>
<dbReference type="InterPro" id="IPR000914">
    <property type="entry name" value="SBP_5_dom"/>
</dbReference>
<dbReference type="InterPro" id="IPR039424">
    <property type="entry name" value="SBP_5"/>
</dbReference>
<dbReference type="FunFam" id="3.90.76.10:FF:000001">
    <property type="entry name" value="Oligopeptide ABC transporter substrate-binding protein"/>
    <property type="match status" value="1"/>
</dbReference>
<feature type="chain" id="PRO_5011548304" evidence="5">
    <location>
        <begin position="32"/>
        <end position="541"/>
    </location>
</feature>